<evidence type="ECO:0000256" key="2">
    <source>
        <dbReference type="PROSITE-ProRule" id="PRU00335"/>
    </source>
</evidence>
<dbReference type="PANTHER" id="PTHR30328">
    <property type="entry name" value="TRANSCRIPTIONAL REPRESSOR"/>
    <property type="match status" value="1"/>
</dbReference>
<dbReference type="PANTHER" id="PTHR30328:SF54">
    <property type="entry name" value="HTH-TYPE TRANSCRIPTIONAL REPRESSOR SCO4008"/>
    <property type="match status" value="1"/>
</dbReference>
<dbReference type="Gene3D" id="1.10.357.10">
    <property type="entry name" value="Tetracycline Repressor, domain 2"/>
    <property type="match status" value="1"/>
</dbReference>
<protein>
    <submittedName>
        <fullName evidence="4">TetR/AcrR family transcriptional regulator</fullName>
    </submittedName>
</protein>
<dbReference type="SUPFAM" id="SSF48498">
    <property type="entry name" value="Tetracyclin repressor-like, C-terminal domain"/>
    <property type="match status" value="1"/>
</dbReference>
<evidence type="ECO:0000313" key="5">
    <source>
        <dbReference type="Proteomes" id="UP000634529"/>
    </source>
</evidence>
<dbReference type="InterPro" id="IPR001647">
    <property type="entry name" value="HTH_TetR"/>
</dbReference>
<dbReference type="InterPro" id="IPR009057">
    <property type="entry name" value="Homeodomain-like_sf"/>
</dbReference>
<feature type="domain" description="HTH tetR-type" evidence="3">
    <location>
        <begin position="11"/>
        <end position="71"/>
    </location>
</feature>
<dbReference type="InterPro" id="IPR050109">
    <property type="entry name" value="HTH-type_TetR-like_transc_reg"/>
</dbReference>
<dbReference type="PROSITE" id="PS50977">
    <property type="entry name" value="HTH_TETR_2"/>
    <property type="match status" value="1"/>
</dbReference>
<name>A0ABR9B0C8_9BACL</name>
<evidence type="ECO:0000259" key="3">
    <source>
        <dbReference type="PROSITE" id="PS50977"/>
    </source>
</evidence>
<dbReference type="InterPro" id="IPR036271">
    <property type="entry name" value="Tet_transcr_reg_TetR-rel_C_sf"/>
</dbReference>
<dbReference type="PRINTS" id="PR00455">
    <property type="entry name" value="HTHTETR"/>
</dbReference>
<dbReference type="SUPFAM" id="SSF46689">
    <property type="entry name" value="Homeodomain-like"/>
    <property type="match status" value="1"/>
</dbReference>
<evidence type="ECO:0000313" key="4">
    <source>
        <dbReference type="EMBL" id="MBD8499773.1"/>
    </source>
</evidence>
<accession>A0ABR9B0C8</accession>
<feature type="DNA-binding region" description="H-T-H motif" evidence="2">
    <location>
        <begin position="34"/>
        <end position="53"/>
    </location>
</feature>
<evidence type="ECO:0000256" key="1">
    <source>
        <dbReference type="ARBA" id="ARBA00023125"/>
    </source>
</evidence>
<proteinExistence type="predicted"/>
<dbReference type="Pfam" id="PF00440">
    <property type="entry name" value="TetR_N"/>
    <property type="match status" value="1"/>
</dbReference>
<organism evidence="4 5">
    <name type="scientific">Paenibacillus arenosi</name>
    <dbReference type="NCBI Taxonomy" id="2774142"/>
    <lineage>
        <taxon>Bacteria</taxon>
        <taxon>Bacillati</taxon>
        <taxon>Bacillota</taxon>
        <taxon>Bacilli</taxon>
        <taxon>Bacillales</taxon>
        <taxon>Paenibacillaceae</taxon>
        <taxon>Paenibacillus</taxon>
    </lineage>
</organism>
<reference evidence="4 5" key="1">
    <citation type="submission" date="2020-09" db="EMBL/GenBank/DDBJ databases">
        <title>Paenibacillus sp. CAU 1523 isolated from sand of Haeundae Beach.</title>
        <authorList>
            <person name="Kim W."/>
        </authorList>
    </citation>
    <scope>NUCLEOTIDE SEQUENCE [LARGE SCALE GENOMIC DNA]</scope>
    <source>
        <strain evidence="4 5">CAU 1523</strain>
    </source>
</reference>
<keyword evidence="1 2" id="KW-0238">DNA-binding</keyword>
<dbReference type="Gene3D" id="1.10.10.60">
    <property type="entry name" value="Homeodomain-like"/>
    <property type="match status" value="1"/>
</dbReference>
<dbReference type="RefSeq" id="WP_192026103.1">
    <property type="nucleotide sequence ID" value="NZ_JACYTN010000014.1"/>
</dbReference>
<keyword evidence="5" id="KW-1185">Reference proteome</keyword>
<comment type="caution">
    <text evidence="4">The sequence shown here is derived from an EMBL/GenBank/DDBJ whole genome shotgun (WGS) entry which is preliminary data.</text>
</comment>
<dbReference type="Proteomes" id="UP000634529">
    <property type="component" value="Unassembled WGS sequence"/>
</dbReference>
<gene>
    <name evidence="4" type="ORF">IFO66_15885</name>
</gene>
<dbReference type="EMBL" id="JACYTN010000014">
    <property type="protein sequence ID" value="MBD8499773.1"/>
    <property type="molecule type" value="Genomic_DNA"/>
</dbReference>
<sequence>MNIEMFERLPQEKQDKIFHAALSEFAAYGFDAASTNRIVKQAGIPKGSLFQYFGDKESLFFYVCGKIERDMEEQQIDTRRNLPSDFVEAILYLFERELNYMKSQPKYLQFIHITVSQPLHPVYQKLAEQHKDEEPTVEIKKFISGISREQLRDDIHFEDILHAITFILDSATQRIEKLIIASEGNLDRIEEELNVVFQELRKCLNLFRYGIYKASSNGAVGS</sequence>